<evidence type="ECO:0000256" key="4">
    <source>
        <dbReference type="SAM" id="Phobius"/>
    </source>
</evidence>
<feature type="repeat" description="WD" evidence="3">
    <location>
        <begin position="597"/>
        <end position="629"/>
    </location>
</feature>
<gene>
    <name evidence="5" type="ORF">KDA_11610</name>
</gene>
<dbReference type="InterPro" id="IPR016024">
    <property type="entry name" value="ARM-type_fold"/>
</dbReference>
<dbReference type="SMART" id="SM00320">
    <property type="entry name" value="WD40"/>
    <property type="match status" value="5"/>
</dbReference>
<dbReference type="Gene3D" id="2.130.10.10">
    <property type="entry name" value="YVTN repeat-like/Quinoprotein amine dehydrogenase"/>
    <property type="match status" value="3"/>
</dbReference>
<feature type="transmembrane region" description="Helical" evidence="4">
    <location>
        <begin position="207"/>
        <end position="230"/>
    </location>
</feature>
<accession>A0A402B2Y8</accession>
<dbReference type="PANTHER" id="PTHR19848">
    <property type="entry name" value="WD40 REPEAT PROTEIN"/>
    <property type="match status" value="1"/>
</dbReference>
<dbReference type="InterPro" id="IPR001680">
    <property type="entry name" value="WD40_rpt"/>
</dbReference>
<keyword evidence="2" id="KW-0677">Repeat</keyword>
<dbReference type="Proteomes" id="UP000287171">
    <property type="component" value="Unassembled WGS sequence"/>
</dbReference>
<proteinExistence type="predicted"/>
<dbReference type="RefSeq" id="WP_126626229.1">
    <property type="nucleotide sequence ID" value="NZ_BIFT01000001.1"/>
</dbReference>
<evidence type="ECO:0000313" key="6">
    <source>
        <dbReference type="Proteomes" id="UP000287171"/>
    </source>
</evidence>
<dbReference type="OrthoDB" id="1492850at2"/>
<dbReference type="PANTHER" id="PTHR19848:SF8">
    <property type="entry name" value="F-BOX AND WD REPEAT DOMAIN CONTAINING 7"/>
    <property type="match status" value="1"/>
</dbReference>
<name>A0A402B2Y8_9CHLR</name>
<keyword evidence="4" id="KW-1133">Transmembrane helix</keyword>
<keyword evidence="1 3" id="KW-0853">WD repeat</keyword>
<protein>
    <submittedName>
        <fullName evidence="5">Uncharacterized protein</fullName>
    </submittedName>
</protein>
<dbReference type="Pfam" id="PF13646">
    <property type="entry name" value="HEAT_2"/>
    <property type="match status" value="1"/>
</dbReference>
<dbReference type="SMART" id="SM00567">
    <property type="entry name" value="EZ_HEAT"/>
    <property type="match status" value="2"/>
</dbReference>
<organism evidence="5 6">
    <name type="scientific">Dictyobacter alpinus</name>
    <dbReference type="NCBI Taxonomy" id="2014873"/>
    <lineage>
        <taxon>Bacteria</taxon>
        <taxon>Bacillati</taxon>
        <taxon>Chloroflexota</taxon>
        <taxon>Ktedonobacteria</taxon>
        <taxon>Ktedonobacterales</taxon>
        <taxon>Dictyobacteraceae</taxon>
        <taxon>Dictyobacter</taxon>
    </lineage>
</organism>
<evidence type="ECO:0000256" key="2">
    <source>
        <dbReference type="ARBA" id="ARBA00022737"/>
    </source>
</evidence>
<sequence>MGEHIKAPETLLPTLLQRLQLAEARQAGWQARVQAIHALGEKKDVSALMPAFTDQDESVRVAAVQVCASWGEEAPVQQLLTCLQDQSSLVREAAIFTLGTLDNEKVWQPITAAQFDPSPIVREAALQMLTQQTPPASHYNETPPLYTLQQKRVAESRTEYVRTDEEAIENSFELDNPATTNNNSEIIPLRGKATLGSVSKSKKRWRLLGTLVAAILLFSLLGSWFAIVYLPGVQTAQDNTTPRWTYTDATLNDNIAWSTDSSQISFTAQQNQLNTYNMVTHQLDTYPEVDTGTQMQADHSQIMTSNVSPGGKYRVGIDAGNAGNTKKTGSLYIWDSKTGQLLASHPYSQPADLPQTDSSHTSISSPILLWSKDNESMATIDGKGNVLIWHAQTAQRIFSPTSTHVTIEFLHAQSPTSTNGTVEKIAWSQDNKTLALATTNGYLEIWNTLTEKLVGSGLVASTVQTVSVSPDGRYAAAGDFGNTLSILDTQSGKVVDHSLTISYQKDGNLSWSKDSHYMIVFTNGDGENKITTTVWDIAHDKKMFEKPSSAQAASVLSPDGRDIAVASPDNQQIDIWEINTGRKVATHKGKMGPNSFTLIWSPNSKSIASTYQDTQVQLWDPQNGQDITTYNKFKGEVQTILWSPNGAYIAISKVERTQIEINHYSFSNPSLAIWSVPTH</sequence>
<dbReference type="InterPro" id="IPR004155">
    <property type="entry name" value="PBS_lyase_HEAT"/>
</dbReference>
<dbReference type="AlphaFoldDB" id="A0A402B2Y8"/>
<evidence type="ECO:0000313" key="5">
    <source>
        <dbReference type="EMBL" id="GCE25677.1"/>
    </source>
</evidence>
<keyword evidence="4" id="KW-0812">Transmembrane</keyword>
<evidence type="ECO:0000256" key="3">
    <source>
        <dbReference type="PROSITE-ProRule" id="PRU00221"/>
    </source>
</evidence>
<dbReference type="InterPro" id="IPR011989">
    <property type="entry name" value="ARM-like"/>
</dbReference>
<keyword evidence="4" id="KW-0472">Membrane</keyword>
<dbReference type="Pfam" id="PF00400">
    <property type="entry name" value="WD40"/>
    <property type="match status" value="1"/>
</dbReference>
<evidence type="ECO:0000256" key="1">
    <source>
        <dbReference type="ARBA" id="ARBA00022574"/>
    </source>
</evidence>
<dbReference type="EMBL" id="BIFT01000001">
    <property type="protein sequence ID" value="GCE25677.1"/>
    <property type="molecule type" value="Genomic_DNA"/>
</dbReference>
<comment type="caution">
    <text evidence="5">The sequence shown here is derived from an EMBL/GenBank/DDBJ whole genome shotgun (WGS) entry which is preliminary data.</text>
</comment>
<keyword evidence="6" id="KW-1185">Reference proteome</keyword>
<dbReference type="SUPFAM" id="SSF48371">
    <property type="entry name" value="ARM repeat"/>
    <property type="match status" value="1"/>
</dbReference>
<dbReference type="SUPFAM" id="SSF82171">
    <property type="entry name" value="DPP6 N-terminal domain-like"/>
    <property type="match status" value="2"/>
</dbReference>
<dbReference type="Gene3D" id="1.25.10.10">
    <property type="entry name" value="Leucine-rich Repeat Variant"/>
    <property type="match status" value="1"/>
</dbReference>
<dbReference type="PROSITE" id="PS50082">
    <property type="entry name" value="WD_REPEATS_2"/>
    <property type="match status" value="1"/>
</dbReference>
<reference evidence="6" key="1">
    <citation type="submission" date="2018-12" db="EMBL/GenBank/DDBJ databases">
        <title>Tengunoibacter tsumagoiensis gen. nov., sp. nov., Dictyobacter kobayashii sp. nov., D. alpinus sp. nov., and D. joshuensis sp. nov. and description of Dictyobacteraceae fam. nov. within the order Ktedonobacterales isolated from Tengu-no-mugimeshi.</title>
        <authorList>
            <person name="Wang C.M."/>
            <person name="Zheng Y."/>
            <person name="Sakai Y."/>
            <person name="Toyoda A."/>
            <person name="Minakuchi Y."/>
            <person name="Abe K."/>
            <person name="Yokota A."/>
            <person name="Yabe S."/>
        </authorList>
    </citation>
    <scope>NUCLEOTIDE SEQUENCE [LARGE SCALE GENOMIC DNA]</scope>
    <source>
        <strain evidence="6">Uno16</strain>
    </source>
</reference>
<dbReference type="InterPro" id="IPR015943">
    <property type="entry name" value="WD40/YVTN_repeat-like_dom_sf"/>
</dbReference>